<keyword evidence="2" id="KW-1185">Reference proteome</keyword>
<dbReference type="Proteomes" id="UP001064027">
    <property type="component" value="Chromosome"/>
</dbReference>
<proteinExistence type="predicted"/>
<sequence length="353" mass="40000">MKEKGDIMQPIKVGLAGYGFSGQSFHRPLISHLEEFHIEAVMSSNEEKVLNDLEAATVVTSLEDLLQEDIELVVITTPNHLHYSMIKQSLLADKHVIVEKPFVTDSREGQELLELAKERGLHLSVFHNRRWDADFLTIQQLVKKGTLGPIFTYEAHFDRYRPAIKDRWKENKIEGAGVLYDLGSHLLDQALTLFGKPNWVQADVFPQRDPEKAEDYFLITLGYDVMRVQLYSRSIVLDPGPRYQVHGLKGSFVKHGMDRQEDDLKAGKNPVSEEWGIEDEENWGVLTTISGEEVTSEVIPSEKGDYTQFYLGVYGSIRENHPLPVDPEEALRVITIIEACKESAASGRVITIN</sequence>
<reference evidence="1" key="1">
    <citation type="submission" date="2022-09" db="EMBL/GenBank/DDBJ databases">
        <title>Complete genome sequence of Rossellomorea vietnamensis strain RL-WG62, a newly isolated PGPR with the potential for plant salinity stress alleviation.</title>
        <authorList>
            <person name="Ren L."/>
            <person name="Wang G."/>
            <person name="Hu H."/>
        </authorList>
    </citation>
    <scope>NUCLEOTIDE SEQUENCE</scope>
    <source>
        <strain evidence="1">RL-WG62</strain>
    </source>
</reference>
<evidence type="ECO:0000313" key="1">
    <source>
        <dbReference type="EMBL" id="UXH43608.1"/>
    </source>
</evidence>
<dbReference type="EMBL" id="CP104558">
    <property type="protein sequence ID" value="UXH43608.1"/>
    <property type="molecule type" value="Genomic_DNA"/>
</dbReference>
<organism evidence="1 2">
    <name type="scientific">Rossellomorea vietnamensis</name>
    <dbReference type="NCBI Taxonomy" id="218284"/>
    <lineage>
        <taxon>Bacteria</taxon>
        <taxon>Bacillati</taxon>
        <taxon>Bacillota</taxon>
        <taxon>Bacilli</taxon>
        <taxon>Bacillales</taxon>
        <taxon>Bacillaceae</taxon>
        <taxon>Rossellomorea</taxon>
    </lineage>
</organism>
<name>A0ACD4C4R3_9BACI</name>
<gene>
    <name evidence="1" type="ORF">N5C46_18370</name>
</gene>
<evidence type="ECO:0000313" key="2">
    <source>
        <dbReference type="Proteomes" id="UP001064027"/>
    </source>
</evidence>
<protein>
    <submittedName>
        <fullName evidence="1">Oxidoreductase</fullName>
    </submittedName>
</protein>
<accession>A0ACD4C4R3</accession>